<dbReference type="Proteomes" id="UP001555786">
    <property type="component" value="Unassembled WGS sequence"/>
</dbReference>
<dbReference type="Gene3D" id="3.30.540.10">
    <property type="entry name" value="Fructose-1,6-Bisphosphatase, subunit A, domain 1"/>
    <property type="match status" value="1"/>
</dbReference>
<dbReference type="PRINTS" id="PR00377">
    <property type="entry name" value="IMPHPHTASES"/>
</dbReference>
<feature type="region of interest" description="Disordered" evidence="2">
    <location>
        <begin position="1"/>
        <end position="20"/>
    </location>
</feature>
<comment type="caution">
    <text evidence="3">The sequence shown here is derived from an EMBL/GenBank/DDBJ whole genome shotgun (WGS) entry which is preliminary data.</text>
</comment>
<dbReference type="PANTHER" id="PTHR20854">
    <property type="entry name" value="INOSITOL MONOPHOSPHATASE"/>
    <property type="match status" value="1"/>
</dbReference>
<dbReference type="Pfam" id="PF00459">
    <property type="entry name" value="Inositol_P"/>
    <property type="match status" value="1"/>
</dbReference>
<dbReference type="Gene3D" id="3.40.190.80">
    <property type="match status" value="1"/>
</dbReference>
<evidence type="ECO:0000256" key="2">
    <source>
        <dbReference type="SAM" id="MobiDB-lite"/>
    </source>
</evidence>
<dbReference type="SUPFAM" id="SSF56655">
    <property type="entry name" value="Carbohydrate phosphatase"/>
    <property type="match status" value="1"/>
</dbReference>
<reference evidence="3 4" key="1">
    <citation type="submission" date="2024-07" db="EMBL/GenBank/DDBJ databases">
        <title>Description of Labrys sedimenti sp. nov., isolated from a diclofenac-degrading enrichment culture.</title>
        <authorList>
            <person name="Tancsics A."/>
            <person name="Csepanyi A."/>
        </authorList>
    </citation>
    <scope>NUCLEOTIDE SEQUENCE [LARGE SCALE GENOMIC DNA]</scope>
    <source>
        <strain evidence="3 4">LMG 23578</strain>
    </source>
</reference>
<organism evidence="3 4">
    <name type="scientific">Labrys neptuniae</name>
    <dbReference type="NCBI Taxonomy" id="376174"/>
    <lineage>
        <taxon>Bacteria</taxon>
        <taxon>Pseudomonadati</taxon>
        <taxon>Pseudomonadota</taxon>
        <taxon>Alphaproteobacteria</taxon>
        <taxon>Hyphomicrobiales</taxon>
        <taxon>Xanthobacteraceae</taxon>
        <taxon>Labrys</taxon>
    </lineage>
</organism>
<dbReference type="PANTHER" id="PTHR20854:SF4">
    <property type="entry name" value="INOSITOL-1-MONOPHOSPHATASE-RELATED"/>
    <property type="match status" value="1"/>
</dbReference>
<protein>
    <submittedName>
        <fullName evidence="3">Inositol monophosphatase family protein</fullName>
    </submittedName>
</protein>
<accession>A0ABV3PUN4</accession>
<proteinExistence type="inferred from homology"/>
<dbReference type="InterPro" id="IPR000760">
    <property type="entry name" value="Inositol_monophosphatase-like"/>
</dbReference>
<feature type="compositionally biased region" description="Pro residues" evidence="2">
    <location>
        <begin position="1"/>
        <end position="19"/>
    </location>
</feature>
<dbReference type="EMBL" id="JBFNQD010000014">
    <property type="protein sequence ID" value="MEW9309377.1"/>
    <property type="molecule type" value="Genomic_DNA"/>
</dbReference>
<evidence type="ECO:0000256" key="1">
    <source>
        <dbReference type="ARBA" id="ARBA00009759"/>
    </source>
</evidence>
<gene>
    <name evidence="3" type="ORF">ABXS05_27755</name>
</gene>
<keyword evidence="4" id="KW-1185">Reference proteome</keyword>
<sequence length="300" mass="31347">MTLPTPPSPTPPSPAPPSPAAADIAARLDLARDIIREAGLLALSFFNDRDTLAVETKANAQDVVSAADKASERLLRERIAAVFPHDSLLGEEYGLTEGISGYCWVMDPVDGTSPFVFGLPSWCVSVAVTHGTETVVGVIYAPVRDELYAAALGQGASLNGTALRLSDKRSLVDGVLGVGANHRVAPEIITGFLNALLHEGGMFIRNGSGALMLAYVAAGRLVGYYEPHMNAWDCLAGLCLISEAGGRIENFLVNGDLARGGRVIGAAPGAWEGLMRLVGQAEKGQEADETSAVPAAMRPA</sequence>
<dbReference type="RefSeq" id="WP_367626105.1">
    <property type="nucleotide sequence ID" value="NZ_JBFNQD010000014.1"/>
</dbReference>
<comment type="similarity">
    <text evidence="1">Belongs to the inositol monophosphatase superfamily.</text>
</comment>
<evidence type="ECO:0000313" key="4">
    <source>
        <dbReference type="Proteomes" id="UP001555786"/>
    </source>
</evidence>
<name>A0ABV3PUN4_9HYPH</name>
<evidence type="ECO:0000313" key="3">
    <source>
        <dbReference type="EMBL" id="MEW9309377.1"/>
    </source>
</evidence>